<evidence type="ECO:0000259" key="6">
    <source>
        <dbReference type="Pfam" id="PF04055"/>
    </source>
</evidence>
<dbReference type="InterPro" id="IPR007197">
    <property type="entry name" value="rSAM"/>
</dbReference>
<dbReference type="EMBL" id="CP036262">
    <property type="protein sequence ID" value="QDS94518.1"/>
    <property type="molecule type" value="Genomic_DNA"/>
</dbReference>
<dbReference type="GO" id="GO:0003824">
    <property type="term" value="F:catalytic activity"/>
    <property type="evidence" value="ECO:0007669"/>
    <property type="project" value="InterPro"/>
</dbReference>
<evidence type="ECO:0000313" key="8">
    <source>
        <dbReference type="EMBL" id="QDS94518.1"/>
    </source>
</evidence>
<dbReference type="GO" id="GO:0051536">
    <property type="term" value="F:iron-sulfur cluster binding"/>
    <property type="evidence" value="ECO:0007669"/>
    <property type="project" value="UniProtKB-KW"/>
</dbReference>
<dbReference type="GO" id="GO:0046872">
    <property type="term" value="F:metal ion binding"/>
    <property type="evidence" value="ECO:0007669"/>
    <property type="project" value="UniProtKB-KW"/>
</dbReference>
<dbReference type="OrthoDB" id="9810775at2"/>
<name>A0A517MI09_9BACT</name>
<organism evidence="8 9">
    <name type="scientific">Roseimaritima multifibrata</name>
    <dbReference type="NCBI Taxonomy" id="1930274"/>
    <lineage>
        <taxon>Bacteria</taxon>
        <taxon>Pseudomonadati</taxon>
        <taxon>Planctomycetota</taxon>
        <taxon>Planctomycetia</taxon>
        <taxon>Pirellulales</taxon>
        <taxon>Pirellulaceae</taxon>
        <taxon>Roseimaritima</taxon>
    </lineage>
</organism>
<evidence type="ECO:0000259" key="7">
    <source>
        <dbReference type="Pfam" id="PF12345"/>
    </source>
</evidence>
<evidence type="ECO:0000256" key="2">
    <source>
        <dbReference type="ARBA" id="ARBA00022691"/>
    </source>
</evidence>
<dbReference type="Pfam" id="PF12345">
    <property type="entry name" value="DUF3641"/>
    <property type="match status" value="1"/>
</dbReference>
<keyword evidence="3" id="KW-0479">Metal-binding</keyword>
<dbReference type="SFLD" id="SFLDG01067">
    <property type="entry name" value="SPASM/twitch_domain_containing"/>
    <property type="match status" value="1"/>
</dbReference>
<dbReference type="RefSeq" id="WP_145352540.1">
    <property type="nucleotide sequence ID" value="NZ_CP036262.1"/>
</dbReference>
<dbReference type="SFLD" id="SFLDS00029">
    <property type="entry name" value="Radical_SAM"/>
    <property type="match status" value="1"/>
</dbReference>
<keyword evidence="9" id="KW-1185">Reference proteome</keyword>
<accession>A0A517MI09</accession>
<keyword evidence="5" id="KW-0411">Iron-sulfur</keyword>
<evidence type="ECO:0000256" key="4">
    <source>
        <dbReference type="ARBA" id="ARBA00023004"/>
    </source>
</evidence>
<feature type="domain" description="Radical SAM core" evidence="6">
    <location>
        <begin position="55"/>
        <end position="191"/>
    </location>
</feature>
<evidence type="ECO:0000256" key="5">
    <source>
        <dbReference type="ARBA" id="ARBA00023014"/>
    </source>
</evidence>
<keyword evidence="2" id="KW-0949">S-adenosyl-L-methionine</keyword>
<gene>
    <name evidence="8" type="primary">albA</name>
    <name evidence="8" type="ORF">FF011L_32970</name>
</gene>
<dbReference type="Proteomes" id="UP000320672">
    <property type="component" value="Chromosome"/>
</dbReference>
<dbReference type="KEGG" id="rml:FF011L_32970"/>
<proteinExistence type="predicted"/>
<dbReference type="Gene3D" id="3.20.20.70">
    <property type="entry name" value="Aldolase class I"/>
    <property type="match status" value="1"/>
</dbReference>
<evidence type="ECO:0000256" key="3">
    <source>
        <dbReference type="ARBA" id="ARBA00022723"/>
    </source>
</evidence>
<keyword evidence="4" id="KW-0408">Iron</keyword>
<reference evidence="8 9" key="1">
    <citation type="submission" date="2019-02" db="EMBL/GenBank/DDBJ databases">
        <title>Deep-cultivation of Planctomycetes and their phenomic and genomic characterization uncovers novel biology.</title>
        <authorList>
            <person name="Wiegand S."/>
            <person name="Jogler M."/>
            <person name="Boedeker C."/>
            <person name="Pinto D."/>
            <person name="Vollmers J."/>
            <person name="Rivas-Marin E."/>
            <person name="Kohn T."/>
            <person name="Peeters S.H."/>
            <person name="Heuer A."/>
            <person name="Rast P."/>
            <person name="Oberbeckmann S."/>
            <person name="Bunk B."/>
            <person name="Jeske O."/>
            <person name="Meyerdierks A."/>
            <person name="Storesund J.E."/>
            <person name="Kallscheuer N."/>
            <person name="Luecker S."/>
            <person name="Lage O.M."/>
            <person name="Pohl T."/>
            <person name="Merkel B.J."/>
            <person name="Hornburger P."/>
            <person name="Mueller R.-W."/>
            <person name="Bruemmer F."/>
            <person name="Labrenz M."/>
            <person name="Spormann A.M."/>
            <person name="Op den Camp H."/>
            <person name="Overmann J."/>
            <person name="Amann R."/>
            <person name="Jetten M.S.M."/>
            <person name="Mascher T."/>
            <person name="Medema M.H."/>
            <person name="Devos D.P."/>
            <person name="Kaster A.-K."/>
            <person name="Ovreas L."/>
            <person name="Rohde M."/>
            <person name="Galperin M.Y."/>
            <person name="Jogler C."/>
        </authorList>
    </citation>
    <scope>NUCLEOTIDE SEQUENCE [LARGE SCALE GENOMIC DNA]</scope>
    <source>
        <strain evidence="8 9">FF011L</strain>
    </source>
</reference>
<feature type="domain" description="Arsenosugar biosynthesis radical SAM protein ArsS-like C-terminal" evidence="7">
    <location>
        <begin position="211"/>
        <end position="345"/>
    </location>
</feature>
<dbReference type="NCBIfam" id="TIGR04167">
    <property type="entry name" value="rSAM_SeCys"/>
    <property type="match status" value="1"/>
</dbReference>
<dbReference type="SUPFAM" id="SSF102114">
    <property type="entry name" value="Radical SAM enzymes"/>
    <property type="match status" value="1"/>
</dbReference>
<evidence type="ECO:0000313" key="9">
    <source>
        <dbReference type="Proteomes" id="UP000320672"/>
    </source>
</evidence>
<protein>
    <submittedName>
        <fullName evidence="8">Antilisterial bacteriocin subtilosin biosynthesis protein AlbA</fullName>
    </submittedName>
</protein>
<comment type="cofactor">
    <cofactor evidence="1">
        <name>[4Fe-4S] cluster</name>
        <dbReference type="ChEBI" id="CHEBI:49883"/>
    </cofactor>
</comment>
<dbReference type="InterPro" id="IPR058240">
    <property type="entry name" value="rSAM_sf"/>
</dbReference>
<dbReference type="Pfam" id="PF04055">
    <property type="entry name" value="Radical_SAM"/>
    <property type="match status" value="1"/>
</dbReference>
<dbReference type="InterPro" id="IPR026351">
    <property type="entry name" value="rSAM_ArsS-like"/>
</dbReference>
<dbReference type="PANTHER" id="PTHR43728">
    <property type="entry name" value="SLR0304 PROTEIN"/>
    <property type="match status" value="1"/>
</dbReference>
<dbReference type="AlphaFoldDB" id="A0A517MI09"/>
<dbReference type="CDD" id="cd01335">
    <property type="entry name" value="Radical_SAM"/>
    <property type="match status" value="1"/>
</dbReference>
<dbReference type="InterPro" id="IPR013785">
    <property type="entry name" value="Aldolase_TIM"/>
</dbReference>
<dbReference type="InterPro" id="IPR024521">
    <property type="entry name" value="ArsS-like_C"/>
</dbReference>
<dbReference type="PANTHER" id="PTHR43728:SF1">
    <property type="entry name" value="FE-S OXIDOREDUCTASE"/>
    <property type="match status" value="1"/>
</dbReference>
<sequence precursor="true">MQLSLLRQKSELANAAMQRDILEGETNARLPHFDQKLESSGLAGLQATSIEVLQINVGKLCNQTCTHCHVDAGPDRRESMSRETSQQIIDVLASNPIPTLDITGGAPEMNPNFRWLVEKAHALGRRVIDRCNLTILMANGYKDLPEFLAKHEVEVVASLPCYLEENCDSQRGDGVFKRSIDALKRLNQLGYGQPDSNRKLTLVYNPTGISLPPAQHKLEATYRDELKARYDILFSELHTITNLPISRFLDDLRRNDQLDQYMQKLIDSFNPLTVEGVMCRSMVSVDWQGNLFDCDFNQMLNMGITGDLPQHISDFDPVKLSRRMIQTGRHCFGCTAGCGSGCQGAVVKVSAKEQA</sequence>
<evidence type="ECO:0000256" key="1">
    <source>
        <dbReference type="ARBA" id="ARBA00001966"/>
    </source>
</evidence>